<dbReference type="EMBL" id="KN837182">
    <property type="protein sequence ID" value="KIJ36079.1"/>
    <property type="molecule type" value="Genomic_DNA"/>
</dbReference>
<dbReference type="GO" id="GO:0016705">
    <property type="term" value="F:oxidoreductase activity, acting on paired donors, with incorporation or reduction of molecular oxygen"/>
    <property type="evidence" value="ECO:0007669"/>
    <property type="project" value="InterPro"/>
</dbReference>
<dbReference type="SUPFAM" id="SSF48264">
    <property type="entry name" value="Cytochrome P450"/>
    <property type="match status" value="1"/>
</dbReference>
<gene>
    <name evidence="1" type="ORF">M422DRAFT_179911</name>
</gene>
<dbReference type="GO" id="GO:0004497">
    <property type="term" value="F:monooxygenase activity"/>
    <property type="evidence" value="ECO:0007669"/>
    <property type="project" value="InterPro"/>
</dbReference>
<organism evidence="1 2">
    <name type="scientific">Sphaerobolus stellatus (strain SS14)</name>
    <dbReference type="NCBI Taxonomy" id="990650"/>
    <lineage>
        <taxon>Eukaryota</taxon>
        <taxon>Fungi</taxon>
        <taxon>Dikarya</taxon>
        <taxon>Basidiomycota</taxon>
        <taxon>Agaricomycotina</taxon>
        <taxon>Agaricomycetes</taxon>
        <taxon>Phallomycetidae</taxon>
        <taxon>Geastrales</taxon>
        <taxon>Sphaerobolaceae</taxon>
        <taxon>Sphaerobolus</taxon>
    </lineage>
</organism>
<dbReference type="GO" id="GO:0020037">
    <property type="term" value="F:heme binding"/>
    <property type="evidence" value="ECO:0007669"/>
    <property type="project" value="InterPro"/>
</dbReference>
<evidence type="ECO:0000313" key="2">
    <source>
        <dbReference type="Proteomes" id="UP000054279"/>
    </source>
</evidence>
<name>A0A0C9UMK2_SPHS4</name>
<dbReference type="HOGENOM" id="CLU_2580481_0_0_1"/>
<sequence length="81" mass="9145">DDVIPLQFPQKAKYNDIVTSIPVSKGQYIILSLFAYNRLTQIWGPDANKWKPERFFSGSLKESQKVNVGVIGNVYDIASLI</sequence>
<accession>A0A0C9UMK2</accession>
<dbReference type="InterPro" id="IPR036396">
    <property type="entry name" value="Cyt_P450_sf"/>
</dbReference>
<dbReference type="OrthoDB" id="1470350at2759"/>
<reference evidence="1 2" key="1">
    <citation type="submission" date="2014-06" db="EMBL/GenBank/DDBJ databases">
        <title>Evolutionary Origins and Diversification of the Mycorrhizal Mutualists.</title>
        <authorList>
            <consortium name="DOE Joint Genome Institute"/>
            <consortium name="Mycorrhizal Genomics Consortium"/>
            <person name="Kohler A."/>
            <person name="Kuo A."/>
            <person name="Nagy L.G."/>
            <person name="Floudas D."/>
            <person name="Copeland A."/>
            <person name="Barry K.W."/>
            <person name="Cichocki N."/>
            <person name="Veneault-Fourrey C."/>
            <person name="LaButti K."/>
            <person name="Lindquist E.A."/>
            <person name="Lipzen A."/>
            <person name="Lundell T."/>
            <person name="Morin E."/>
            <person name="Murat C."/>
            <person name="Riley R."/>
            <person name="Ohm R."/>
            <person name="Sun H."/>
            <person name="Tunlid A."/>
            <person name="Henrissat B."/>
            <person name="Grigoriev I.V."/>
            <person name="Hibbett D.S."/>
            <person name="Martin F."/>
        </authorList>
    </citation>
    <scope>NUCLEOTIDE SEQUENCE [LARGE SCALE GENOMIC DNA]</scope>
    <source>
        <strain evidence="1 2">SS14</strain>
    </source>
</reference>
<protein>
    <submittedName>
        <fullName evidence="1">Uncharacterized protein</fullName>
    </submittedName>
</protein>
<evidence type="ECO:0000313" key="1">
    <source>
        <dbReference type="EMBL" id="KIJ36079.1"/>
    </source>
</evidence>
<dbReference type="Proteomes" id="UP000054279">
    <property type="component" value="Unassembled WGS sequence"/>
</dbReference>
<dbReference type="GO" id="GO:0005506">
    <property type="term" value="F:iron ion binding"/>
    <property type="evidence" value="ECO:0007669"/>
    <property type="project" value="InterPro"/>
</dbReference>
<dbReference type="AlphaFoldDB" id="A0A0C9UMK2"/>
<proteinExistence type="predicted"/>
<dbReference type="Gene3D" id="1.10.630.10">
    <property type="entry name" value="Cytochrome P450"/>
    <property type="match status" value="1"/>
</dbReference>
<feature type="non-terminal residue" evidence="1">
    <location>
        <position position="1"/>
    </location>
</feature>
<keyword evidence="2" id="KW-1185">Reference proteome</keyword>